<evidence type="ECO:0000313" key="5">
    <source>
        <dbReference type="Proteomes" id="UP000095342"/>
    </source>
</evidence>
<gene>
    <name evidence="4" type="ORF">BJI67_05160</name>
</gene>
<feature type="compositionally biased region" description="Basic residues" evidence="1">
    <location>
        <begin position="91"/>
        <end position="125"/>
    </location>
</feature>
<keyword evidence="2" id="KW-0472">Membrane</keyword>
<reference evidence="4 5" key="1">
    <citation type="submission" date="2016-09" db="EMBL/GenBank/DDBJ databases">
        <title>Acidihalobacter prosperus V6 (DSM14174).</title>
        <authorList>
            <person name="Khaleque H.N."/>
            <person name="Ramsay J.P."/>
            <person name="Murphy R.J.T."/>
            <person name="Kaksonen A.H."/>
            <person name="Boxall N.J."/>
            <person name="Watkin E.L.J."/>
        </authorList>
    </citation>
    <scope>NUCLEOTIDE SEQUENCE [LARGE SCALE GENOMIC DNA]</scope>
    <source>
        <strain evidence="4 5">V6</strain>
    </source>
</reference>
<accession>A0A1D8K6G9</accession>
<dbReference type="SUPFAM" id="SSF74653">
    <property type="entry name" value="TolA/TonB C-terminal domain"/>
    <property type="match status" value="1"/>
</dbReference>
<evidence type="ECO:0000259" key="3">
    <source>
        <dbReference type="Pfam" id="PF03544"/>
    </source>
</evidence>
<name>A0A1D8K6G9_9GAMM</name>
<sequence>MSALAPLGPWSPPRLGLPRAFVLALVLEVLIVVLLLWPWHHAPAPPPPAMPQQVTTVQFVKLPPPPPPKPVVQPRIVPPPPIPKPQIVIPKKPKPKPIVHHKPKPRPKPIVHHKPKPVPKPKPAPHPHVVPHPAPQVVKSPVPTPRVAPVSGPSPSAIAAYSQALHVLIQNNVVVGEMVRQLGLSGSVRVSFVLGPQGGAAQDVRVVSGGANPLIRRDALKTVGQLKYPPFPKSFGSAPRTFEVVVQINASN</sequence>
<feature type="transmembrane region" description="Helical" evidence="2">
    <location>
        <begin position="20"/>
        <end position="39"/>
    </location>
</feature>
<dbReference type="GO" id="GO:0055085">
    <property type="term" value="P:transmembrane transport"/>
    <property type="evidence" value="ECO:0007669"/>
    <property type="project" value="InterPro"/>
</dbReference>
<organism evidence="4 5">
    <name type="scientific">Acidihalobacter aeolianus</name>
    <dbReference type="NCBI Taxonomy" id="2792603"/>
    <lineage>
        <taxon>Bacteria</taxon>
        <taxon>Pseudomonadati</taxon>
        <taxon>Pseudomonadota</taxon>
        <taxon>Gammaproteobacteria</taxon>
        <taxon>Chromatiales</taxon>
        <taxon>Ectothiorhodospiraceae</taxon>
        <taxon>Acidihalobacter</taxon>
    </lineage>
</organism>
<proteinExistence type="predicted"/>
<dbReference type="Gene3D" id="3.30.1150.10">
    <property type="match status" value="1"/>
</dbReference>
<dbReference type="EMBL" id="CP017448">
    <property type="protein sequence ID" value="AOV16541.1"/>
    <property type="molecule type" value="Genomic_DNA"/>
</dbReference>
<feature type="region of interest" description="Disordered" evidence="1">
    <location>
        <begin position="82"/>
        <end position="126"/>
    </location>
</feature>
<feature type="domain" description="TonB C-terminal" evidence="3">
    <location>
        <begin position="178"/>
        <end position="248"/>
    </location>
</feature>
<dbReference type="InterPro" id="IPR037682">
    <property type="entry name" value="TonB_C"/>
</dbReference>
<protein>
    <recommendedName>
        <fullName evidence="3">TonB C-terminal domain-containing protein</fullName>
    </recommendedName>
</protein>
<evidence type="ECO:0000313" key="4">
    <source>
        <dbReference type="EMBL" id="AOV16541.1"/>
    </source>
</evidence>
<dbReference type="AlphaFoldDB" id="A0A1D8K6G9"/>
<dbReference type="KEGG" id="aaeo:BJI67_05160"/>
<evidence type="ECO:0000256" key="1">
    <source>
        <dbReference type="SAM" id="MobiDB-lite"/>
    </source>
</evidence>
<dbReference type="Proteomes" id="UP000095342">
    <property type="component" value="Chromosome"/>
</dbReference>
<evidence type="ECO:0000256" key="2">
    <source>
        <dbReference type="SAM" id="Phobius"/>
    </source>
</evidence>
<keyword evidence="5" id="KW-1185">Reference proteome</keyword>
<keyword evidence="2" id="KW-0812">Transmembrane</keyword>
<dbReference type="Pfam" id="PF03544">
    <property type="entry name" value="TonB_C"/>
    <property type="match status" value="1"/>
</dbReference>
<keyword evidence="2" id="KW-1133">Transmembrane helix</keyword>